<dbReference type="Pfam" id="PF19328">
    <property type="entry name" value="DAP_DH_C"/>
    <property type="match status" value="1"/>
</dbReference>
<evidence type="ECO:0000259" key="1">
    <source>
        <dbReference type="Pfam" id="PF19328"/>
    </source>
</evidence>
<keyword evidence="3" id="KW-1185">Reference proteome</keyword>
<evidence type="ECO:0000313" key="3">
    <source>
        <dbReference type="Proteomes" id="UP001143304"/>
    </source>
</evidence>
<dbReference type="SUPFAM" id="SSF51735">
    <property type="entry name" value="NAD(P)-binding Rossmann-fold domains"/>
    <property type="match status" value="1"/>
</dbReference>
<dbReference type="InterPro" id="IPR036291">
    <property type="entry name" value="NAD(P)-bd_dom_sf"/>
</dbReference>
<proteinExistence type="predicted"/>
<dbReference type="Gene3D" id="3.40.50.720">
    <property type="entry name" value="NAD(P)-binding Rossmann-like Domain"/>
    <property type="match status" value="1"/>
</dbReference>
<name>A0ABT3T8J3_9GAMM</name>
<dbReference type="RefSeq" id="WP_279250306.1">
    <property type="nucleotide sequence ID" value="NZ_SHNO01000001.1"/>
</dbReference>
<sequence>MSIRVIQWTTGHVGREAVKGILRHPELELVGCYAWSDSKIGQDVGTLCGLAPVGISASGDIDALLAIDADCVCYMPTFPDIDEVERILASGKNVVSSYFINARSWGNDVQSRLQKAAETGNVSLFGSGIFPGFANFVAAIMAQASYGFKKIRFLESVDLSHYEAFANYANLGWGQTPSDQWRDTSEQVLGTYSECIDVIASLLNVPVSGIRFEYEHATTPNDREFFGFPLPAGSIAGQKCRWIGSVGNNDVIELEVVWNAGKGLEPEWPVRHGYTMEIDGDPQIHTRVKFIPSESQMQGGRPADLANVVTAMPVINAIPAVCAAAAGIQTYADLPLIKPYYTPD</sequence>
<comment type="caution">
    <text evidence="2">The sequence shown here is derived from an EMBL/GenBank/DDBJ whole genome shotgun (WGS) entry which is preliminary data.</text>
</comment>
<dbReference type="EMBL" id="SHNO01000001">
    <property type="protein sequence ID" value="MCX2978609.1"/>
    <property type="molecule type" value="Genomic_DNA"/>
</dbReference>
<evidence type="ECO:0000313" key="2">
    <source>
        <dbReference type="EMBL" id="MCX2978609.1"/>
    </source>
</evidence>
<gene>
    <name evidence="2" type="ORF">EYC82_14675</name>
</gene>
<dbReference type="Proteomes" id="UP001143304">
    <property type="component" value="Unassembled WGS sequence"/>
</dbReference>
<reference evidence="2" key="1">
    <citation type="submission" date="2019-02" db="EMBL/GenBank/DDBJ databases">
        <authorList>
            <person name="Li S.-H."/>
        </authorList>
    </citation>
    <scope>NUCLEOTIDE SEQUENCE</scope>
    <source>
        <strain evidence="2">IMCC11814</strain>
    </source>
</reference>
<dbReference type="CDD" id="cd24146">
    <property type="entry name" value="nat-AmDH_N_like"/>
    <property type="match status" value="1"/>
</dbReference>
<dbReference type="InterPro" id="IPR045760">
    <property type="entry name" value="DAP_DH_C"/>
</dbReference>
<accession>A0ABT3T8J3</accession>
<organism evidence="2 3">
    <name type="scientific">Candidatus Marimicrobium litorale</name>
    <dbReference type="NCBI Taxonomy" id="2518991"/>
    <lineage>
        <taxon>Bacteria</taxon>
        <taxon>Pseudomonadati</taxon>
        <taxon>Pseudomonadota</taxon>
        <taxon>Gammaproteobacteria</taxon>
        <taxon>Cellvibrionales</taxon>
        <taxon>Halieaceae</taxon>
        <taxon>Marimicrobium</taxon>
    </lineage>
</organism>
<feature type="domain" description="2,4-diaminopentanoate dehydrogenase C-terminal" evidence="1">
    <location>
        <begin position="192"/>
        <end position="338"/>
    </location>
</feature>
<protein>
    <submittedName>
        <fullName evidence="2">Dihydrodipicolinate reductase</fullName>
    </submittedName>
</protein>